<organism evidence="1 2">
    <name type="scientific">Symbiodinium microadriaticum</name>
    <name type="common">Dinoflagellate</name>
    <name type="synonym">Zooxanthella microadriatica</name>
    <dbReference type="NCBI Taxonomy" id="2951"/>
    <lineage>
        <taxon>Eukaryota</taxon>
        <taxon>Sar</taxon>
        <taxon>Alveolata</taxon>
        <taxon>Dinophyceae</taxon>
        <taxon>Suessiales</taxon>
        <taxon>Symbiodiniaceae</taxon>
        <taxon>Symbiodinium</taxon>
    </lineage>
</organism>
<dbReference type="Proteomes" id="UP000186817">
    <property type="component" value="Unassembled WGS sequence"/>
</dbReference>
<keyword evidence="2" id="KW-1185">Reference proteome</keyword>
<dbReference type="EMBL" id="LSRX01007288">
    <property type="protein sequence ID" value="OLP72478.1"/>
    <property type="molecule type" value="Genomic_DNA"/>
</dbReference>
<name>A0A1Q9BQF4_SYMMI</name>
<accession>A0A1Q9BQF4</accession>
<protein>
    <submittedName>
        <fullName evidence="1">Uncharacterized protein</fullName>
    </submittedName>
</protein>
<gene>
    <name evidence="1" type="ORF">AK812_SmicGene48199</name>
</gene>
<proteinExistence type="predicted"/>
<evidence type="ECO:0000313" key="1">
    <source>
        <dbReference type="EMBL" id="OLP72478.1"/>
    </source>
</evidence>
<feature type="non-terminal residue" evidence="1">
    <location>
        <position position="43"/>
    </location>
</feature>
<dbReference type="AlphaFoldDB" id="A0A1Q9BQF4"/>
<sequence length="43" mass="4578">MHEGCDAGKGFVNAAVYANDVEKVMLKHVSDATLPTTDNGENK</sequence>
<reference evidence="1 2" key="1">
    <citation type="submission" date="2016-02" db="EMBL/GenBank/DDBJ databases">
        <title>Genome analysis of coral dinoflagellate symbionts highlights evolutionary adaptations to a symbiotic lifestyle.</title>
        <authorList>
            <person name="Aranda M."/>
            <person name="Li Y."/>
            <person name="Liew Y.J."/>
            <person name="Baumgarten S."/>
            <person name="Simakov O."/>
            <person name="Wilson M."/>
            <person name="Piel J."/>
            <person name="Ashoor H."/>
            <person name="Bougouffa S."/>
            <person name="Bajic V.B."/>
            <person name="Ryu T."/>
            <person name="Ravasi T."/>
            <person name="Bayer T."/>
            <person name="Micklem G."/>
            <person name="Kim H."/>
            <person name="Bhak J."/>
            <person name="Lajeunesse T.C."/>
            <person name="Voolstra C.R."/>
        </authorList>
    </citation>
    <scope>NUCLEOTIDE SEQUENCE [LARGE SCALE GENOMIC DNA]</scope>
    <source>
        <strain evidence="1 2">CCMP2467</strain>
    </source>
</reference>
<comment type="caution">
    <text evidence="1">The sequence shown here is derived from an EMBL/GenBank/DDBJ whole genome shotgun (WGS) entry which is preliminary data.</text>
</comment>
<evidence type="ECO:0000313" key="2">
    <source>
        <dbReference type="Proteomes" id="UP000186817"/>
    </source>
</evidence>